<dbReference type="PANTHER" id="PTHR24340">
    <property type="entry name" value="HOMEOBOX PROTEIN NKX"/>
    <property type="match status" value="1"/>
</dbReference>
<dbReference type="SMART" id="SM00389">
    <property type="entry name" value="HOX"/>
    <property type="match status" value="1"/>
</dbReference>
<dbReference type="PROSITE" id="PS00027">
    <property type="entry name" value="HOMEOBOX_1"/>
    <property type="match status" value="1"/>
</dbReference>
<evidence type="ECO:0000256" key="7">
    <source>
        <dbReference type="RuleBase" id="RU000682"/>
    </source>
</evidence>
<dbReference type="InterPro" id="IPR050394">
    <property type="entry name" value="Homeobox_NK-like"/>
</dbReference>
<dbReference type="GO" id="GO:0030154">
    <property type="term" value="P:cell differentiation"/>
    <property type="evidence" value="ECO:0007669"/>
    <property type="project" value="TreeGrafter"/>
</dbReference>
<sequence>MHPFSLDRVLAEQSWMAAESQPSQILGRETDREISFLNQTCTASNHFGTQPAFPPSNPSPPFLHGNAPSFAEHNFNPYFLAQHNFSSDANDVHLSKPSSTEHNDKEIHLRTHQNRRKPRVLFSNSQVMELERRFNQQRYVSASERDKLANDLGLTSTQVKIWFQNRRYKCKRIDQDRTLQLTSQFPFASQIFNTQLFGFGNLP</sequence>
<evidence type="ECO:0000313" key="11">
    <source>
        <dbReference type="Proteomes" id="UP001175271"/>
    </source>
</evidence>
<proteinExistence type="predicted"/>
<dbReference type="AlphaFoldDB" id="A0AA39LGM0"/>
<accession>A0AA39LGM0</accession>
<keyword evidence="3 6" id="KW-0238">DNA-binding</keyword>
<comment type="subcellular location">
    <subcellularLocation>
        <location evidence="1 6 7">Nucleus</location>
    </subcellularLocation>
</comment>
<evidence type="ECO:0000256" key="4">
    <source>
        <dbReference type="ARBA" id="ARBA00023155"/>
    </source>
</evidence>
<dbReference type="InterPro" id="IPR020479">
    <property type="entry name" value="HD_metazoa"/>
</dbReference>
<evidence type="ECO:0000256" key="1">
    <source>
        <dbReference type="ARBA" id="ARBA00004123"/>
    </source>
</evidence>
<name>A0AA39LGM0_9BILA</name>
<dbReference type="Pfam" id="PF00046">
    <property type="entry name" value="Homeodomain"/>
    <property type="match status" value="1"/>
</dbReference>
<dbReference type="PANTHER" id="PTHR24340:SF41">
    <property type="entry name" value="MUSCLE-SPECIFIC HOMEOBOX PROTEIN TINMAN-RELATED"/>
    <property type="match status" value="1"/>
</dbReference>
<evidence type="ECO:0000256" key="3">
    <source>
        <dbReference type="ARBA" id="ARBA00023125"/>
    </source>
</evidence>
<keyword evidence="11" id="KW-1185">Reference proteome</keyword>
<dbReference type="PRINTS" id="PR00024">
    <property type="entry name" value="HOMEOBOX"/>
</dbReference>
<dbReference type="GO" id="GO:0000978">
    <property type="term" value="F:RNA polymerase II cis-regulatory region sequence-specific DNA binding"/>
    <property type="evidence" value="ECO:0007669"/>
    <property type="project" value="TreeGrafter"/>
</dbReference>
<feature type="region of interest" description="Disordered" evidence="8">
    <location>
        <begin position="47"/>
        <end position="67"/>
    </location>
</feature>
<dbReference type="InterPro" id="IPR000047">
    <property type="entry name" value="HTH_motif"/>
</dbReference>
<keyword evidence="5 6" id="KW-0539">Nucleus</keyword>
<keyword evidence="4 6" id="KW-0371">Homeobox</keyword>
<dbReference type="Gene3D" id="1.10.10.60">
    <property type="entry name" value="Homeodomain-like"/>
    <property type="match status" value="1"/>
</dbReference>
<organism evidence="10 11">
    <name type="scientific">Steinernema hermaphroditum</name>
    <dbReference type="NCBI Taxonomy" id="289476"/>
    <lineage>
        <taxon>Eukaryota</taxon>
        <taxon>Metazoa</taxon>
        <taxon>Ecdysozoa</taxon>
        <taxon>Nematoda</taxon>
        <taxon>Chromadorea</taxon>
        <taxon>Rhabditida</taxon>
        <taxon>Tylenchina</taxon>
        <taxon>Panagrolaimomorpha</taxon>
        <taxon>Strongyloidoidea</taxon>
        <taxon>Steinernematidae</taxon>
        <taxon>Steinernema</taxon>
    </lineage>
</organism>
<evidence type="ECO:0000313" key="10">
    <source>
        <dbReference type="EMBL" id="KAK0396512.1"/>
    </source>
</evidence>
<keyword evidence="2" id="KW-0217">Developmental protein</keyword>
<feature type="compositionally biased region" description="Pro residues" evidence="8">
    <location>
        <begin position="52"/>
        <end position="61"/>
    </location>
</feature>
<dbReference type="GO" id="GO:0000981">
    <property type="term" value="F:DNA-binding transcription factor activity, RNA polymerase II-specific"/>
    <property type="evidence" value="ECO:0007669"/>
    <property type="project" value="InterPro"/>
</dbReference>
<gene>
    <name evidence="10" type="ORF">QR680_001745</name>
</gene>
<dbReference type="EMBL" id="JAUCMV010000005">
    <property type="protein sequence ID" value="KAK0396512.1"/>
    <property type="molecule type" value="Genomic_DNA"/>
</dbReference>
<evidence type="ECO:0000256" key="6">
    <source>
        <dbReference type="PROSITE-ProRule" id="PRU00108"/>
    </source>
</evidence>
<dbReference type="InterPro" id="IPR001356">
    <property type="entry name" value="HD"/>
</dbReference>
<evidence type="ECO:0000256" key="2">
    <source>
        <dbReference type="ARBA" id="ARBA00022473"/>
    </source>
</evidence>
<dbReference type="InterPro" id="IPR009057">
    <property type="entry name" value="Homeodomain-like_sf"/>
</dbReference>
<feature type="domain" description="Homeobox" evidence="9">
    <location>
        <begin position="113"/>
        <end position="173"/>
    </location>
</feature>
<dbReference type="PRINTS" id="PR00031">
    <property type="entry name" value="HTHREPRESSR"/>
</dbReference>
<feature type="DNA-binding region" description="Homeobox" evidence="6">
    <location>
        <begin position="115"/>
        <end position="174"/>
    </location>
</feature>
<reference evidence="10" key="1">
    <citation type="submission" date="2023-06" db="EMBL/GenBank/DDBJ databases">
        <title>Genomic analysis of the entomopathogenic nematode Steinernema hermaphroditum.</title>
        <authorList>
            <person name="Schwarz E.M."/>
            <person name="Heppert J.K."/>
            <person name="Baniya A."/>
            <person name="Schwartz H.T."/>
            <person name="Tan C.-H."/>
            <person name="Antoshechkin I."/>
            <person name="Sternberg P.W."/>
            <person name="Goodrich-Blair H."/>
            <person name="Dillman A.R."/>
        </authorList>
    </citation>
    <scope>NUCLEOTIDE SEQUENCE</scope>
    <source>
        <strain evidence="10">PS9179</strain>
        <tissue evidence="10">Whole animal</tissue>
    </source>
</reference>
<dbReference type="CDD" id="cd00086">
    <property type="entry name" value="homeodomain"/>
    <property type="match status" value="1"/>
</dbReference>
<dbReference type="GO" id="GO:0005634">
    <property type="term" value="C:nucleus"/>
    <property type="evidence" value="ECO:0007669"/>
    <property type="project" value="UniProtKB-SubCell"/>
</dbReference>
<evidence type="ECO:0000256" key="5">
    <source>
        <dbReference type="ARBA" id="ARBA00023242"/>
    </source>
</evidence>
<dbReference type="SUPFAM" id="SSF46689">
    <property type="entry name" value="Homeodomain-like"/>
    <property type="match status" value="1"/>
</dbReference>
<protein>
    <recommendedName>
        <fullName evidence="9">Homeobox domain-containing protein</fullName>
    </recommendedName>
</protein>
<dbReference type="InterPro" id="IPR017970">
    <property type="entry name" value="Homeobox_CS"/>
</dbReference>
<evidence type="ECO:0000259" key="9">
    <source>
        <dbReference type="PROSITE" id="PS50071"/>
    </source>
</evidence>
<dbReference type="Proteomes" id="UP001175271">
    <property type="component" value="Unassembled WGS sequence"/>
</dbReference>
<evidence type="ECO:0000256" key="8">
    <source>
        <dbReference type="SAM" id="MobiDB-lite"/>
    </source>
</evidence>
<comment type="caution">
    <text evidence="10">The sequence shown here is derived from an EMBL/GenBank/DDBJ whole genome shotgun (WGS) entry which is preliminary data.</text>
</comment>
<dbReference type="PROSITE" id="PS50071">
    <property type="entry name" value="HOMEOBOX_2"/>
    <property type="match status" value="1"/>
</dbReference>